<comment type="caution">
    <text evidence="3">The sequence shown here is derived from an EMBL/GenBank/DDBJ whole genome shotgun (WGS) entry which is preliminary data.</text>
</comment>
<keyword evidence="2" id="KW-0732">Signal</keyword>
<dbReference type="EMBL" id="BAABBO010000016">
    <property type="protein sequence ID" value="GAA3973408.1"/>
    <property type="molecule type" value="Genomic_DNA"/>
</dbReference>
<name>A0ABP7PY82_9GAMM</name>
<evidence type="ECO:0000313" key="4">
    <source>
        <dbReference type="Proteomes" id="UP001501337"/>
    </source>
</evidence>
<organism evidence="3 4">
    <name type="scientific">Allohahella marinimesophila</name>
    <dbReference type="NCBI Taxonomy" id="1054972"/>
    <lineage>
        <taxon>Bacteria</taxon>
        <taxon>Pseudomonadati</taxon>
        <taxon>Pseudomonadota</taxon>
        <taxon>Gammaproteobacteria</taxon>
        <taxon>Oceanospirillales</taxon>
        <taxon>Hahellaceae</taxon>
        <taxon>Allohahella</taxon>
    </lineage>
</organism>
<feature type="chain" id="PRO_5046146943" evidence="2">
    <location>
        <begin position="31"/>
        <end position="597"/>
    </location>
</feature>
<protein>
    <submittedName>
        <fullName evidence="3">DUF1302 domain-containing protein</fullName>
    </submittedName>
</protein>
<dbReference type="InterPro" id="IPR010727">
    <property type="entry name" value="DUF1302"/>
</dbReference>
<dbReference type="Proteomes" id="UP001501337">
    <property type="component" value="Unassembled WGS sequence"/>
</dbReference>
<feature type="signal peptide" evidence="2">
    <location>
        <begin position="1"/>
        <end position="30"/>
    </location>
</feature>
<proteinExistence type="predicted"/>
<evidence type="ECO:0000256" key="2">
    <source>
        <dbReference type="SAM" id="SignalP"/>
    </source>
</evidence>
<evidence type="ECO:0000256" key="1">
    <source>
        <dbReference type="SAM" id="MobiDB-lite"/>
    </source>
</evidence>
<accession>A0ABP7PY82</accession>
<reference evidence="4" key="1">
    <citation type="journal article" date="2019" name="Int. J. Syst. Evol. Microbiol.">
        <title>The Global Catalogue of Microorganisms (GCM) 10K type strain sequencing project: providing services to taxonomists for standard genome sequencing and annotation.</title>
        <authorList>
            <consortium name="The Broad Institute Genomics Platform"/>
            <consortium name="The Broad Institute Genome Sequencing Center for Infectious Disease"/>
            <person name="Wu L."/>
            <person name="Ma J."/>
        </authorList>
    </citation>
    <scope>NUCLEOTIDE SEQUENCE [LARGE SCALE GENOMIC DNA]</scope>
    <source>
        <strain evidence="4">JCM 17555</strain>
    </source>
</reference>
<gene>
    <name evidence="3" type="ORF">GCM10022278_33250</name>
</gene>
<sequence>MIKHSQRRFGWTALSAAIAAASSLSMPAQAFQFYLGDIEGSLDTTLTAGASWRVEKRDKDYLAQGSLPGIGKGSTTGSSTNNTDDGNWNYDRGKTFSKVVKGTTDLLMSYENFGGFTRLRYFYDRELMDESRPADPLGQTRPLNDDTLDQAGSDVRFLDAYVWGDFYAGEVPINVRFGRQVLSWGESTFILGGINSINPLDFSAARSPGAEVKDVLLPVNMLYTSIGLTADVTVEAFYQFEWEKTQVDPCGTFYSTNDTVADGCGPILIAGEVPETLVLQQGLYNERLGDEEPDNDGMFGAAVRWYAAALGDTELGFFYYRTNSTLPYVNFVGNNPAAGQPFGAYQVVFPEAIDLFGISFSTSTENGWSIGGEISHRPDMPVQKNGFELTLASLNGVDPNGVPLSAFGDEYSPGGKIQGYEEFGMTQAQVTFIKFFDQVLGASRLSFVTEFGATYLHGFPDDDESRFGRDSTFGVGPQQNPNVVVPCEGGSNNNPKFCENEGFTTALSAGYRMRASLDYNDAFAGVNLSPIFSWSHDVYGYGPILFREGQVTTSLDLRAVYMNKYTAQVGYTARIGGEPYSGVGDRDSIDASVSVSF</sequence>
<dbReference type="Pfam" id="PF06980">
    <property type="entry name" value="DUF1302"/>
    <property type="match status" value="1"/>
</dbReference>
<feature type="compositionally biased region" description="Low complexity" evidence="1">
    <location>
        <begin position="75"/>
        <end position="86"/>
    </location>
</feature>
<feature type="region of interest" description="Disordered" evidence="1">
    <location>
        <begin position="65"/>
        <end position="86"/>
    </location>
</feature>
<dbReference type="RefSeq" id="WP_344808469.1">
    <property type="nucleotide sequence ID" value="NZ_BAABBO010000016.1"/>
</dbReference>
<keyword evidence="4" id="KW-1185">Reference proteome</keyword>
<evidence type="ECO:0000313" key="3">
    <source>
        <dbReference type="EMBL" id="GAA3973408.1"/>
    </source>
</evidence>